<feature type="domain" description="Peptidase M28" evidence="3">
    <location>
        <begin position="412"/>
        <end position="496"/>
    </location>
</feature>
<evidence type="ECO:0000259" key="2">
    <source>
        <dbReference type="Pfam" id="PF04253"/>
    </source>
</evidence>
<accession>A0A4V1J2N3</accession>
<dbReference type="Gene3D" id="3.50.30.30">
    <property type="match status" value="1"/>
</dbReference>
<proteinExistence type="inferred from homology"/>
<dbReference type="PANTHER" id="PTHR10404">
    <property type="entry name" value="N-ACETYLATED-ALPHA-LINKED ACIDIC DIPEPTIDASE"/>
    <property type="match status" value="1"/>
</dbReference>
<comment type="similarity">
    <text evidence="1">Belongs to the peptidase M28 family. M28B subfamily.</text>
</comment>
<evidence type="ECO:0000313" key="5">
    <source>
        <dbReference type="Proteomes" id="UP000268321"/>
    </source>
</evidence>
<name>A0A4V1J2N3_9ASCO</name>
<dbReference type="Gene3D" id="1.20.930.40">
    <property type="entry name" value="Transferrin receptor-like, dimerisation domain"/>
    <property type="match status" value="1"/>
</dbReference>
<dbReference type="InterPro" id="IPR007484">
    <property type="entry name" value="Peptidase_M28"/>
</dbReference>
<organism evidence="4 5">
    <name type="scientific">Metschnikowia bicuspidata</name>
    <dbReference type="NCBI Taxonomy" id="27322"/>
    <lineage>
        <taxon>Eukaryota</taxon>
        <taxon>Fungi</taxon>
        <taxon>Dikarya</taxon>
        <taxon>Ascomycota</taxon>
        <taxon>Saccharomycotina</taxon>
        <taxon>Pichiomycetes</taxon>
        <taxon>Metschnikowiaceae</taxon>
        <taxon>Metschnikowia</taxon>
    </lineage>
</organism>
<dbReference type="Pfam" id="PF04389">
    <property type="entry name" value="Peptidase_M28"/>
    <property type="match status" value="1"/>
</dbReference>
<protein>
    <submittedName>
        <fullName evidence="4">Zn-dependent exopeptidase</fullName>
    </submittedName>
</protein>
<evidence type="ECO:0000313" key="4">
    <source>
        <dbReference type="EMBL" id="RKP29159.1"/>
    </source>
</evidence>
<dbReference type="GO" id="GO:0004180">
    <property type="term" value="F:carboxypeptidase activity"/>
    <property type="evidence" value="ECO:0007669"/>
    <property type="project" value="TreeGrafter"/>
</dbReference>
<evidence type="ECO:0000256" key="1">
    <source>
        <dbReference type="ARBA" id="ARBA00005634"/>
    </source>
</evidence>
<dbReference type="SUPFAM" id="SSF53187">
    <property type="entry name" value="Zn-dependent exopeptidases"/>
    <property type="match status" value="1"/>
</dbReference>
<dbReference type="Proteomes" id="UP000268321">
    <property type="component" value="Unassembled WGS sequence"/>
</dbReference>
<dbReference type="Pfam" id="PF04253">
    <property type="entry name" value="TFR_dimer"/>
    <property type="match status" value="1"/>
</dbReference>
<dbReference type="SUPFAM" id="SSF47672">
    <property type="entry name" value="Transferrin receptor-like dimerisation domain"/>
    <property type="match status" value="1"/>
</dbReference>
<dbReference type="AlphaFoldDB" id="A0A4V1J2N3"/>
<reference evidence="5" key="1">
    <citation type="journal article" date="2018" name="Nat. Microbiol.">
        <title>Leveraging single-cell genomics to expand the fungal tree of life.</title>
        <authorList>
            <person name="Ahrendt S.R."/>
            <person name="Quandt C.A."/>
            <person name="Ciobanu D."/>
            <person name="Clum A."/>
            <person name="Salamov A."/>
            <person name="Andreopoulos B."/>
            <person name="Cheng J.F."/>
            <person name="Woyke T."/>
            <person name="Pelin A."/>
            <person name="Henrissat B."/>
            <person name="Reynolds N.K."/>
            <person name="Benny G.L."/>
            <person name="Smith M.E."/>
            <person name="James T.Y."/>
            <person name="Grigoriev I.V."/>
        </authorList>
    </citation>
    <scope>NUCLEOTIDE SEQUENCE [LARGE SCALE GENOMIC DNA]</scope>
    <source>
        <strain evidence="5">Baker2002</strain>
    </source>
</reference>
<dbReference type="InterPro" id="IPR007365">
    <property type="entry name" value="TFR-like_dimer_dom"/>
</dbReference>
<dbReference type="PANTHER" id="PTHR10404:SF72">
    <property type="entry name" value="ZINC METALLOPROTEASE TRE2-RELATED"/>
    <property type="match status" value="1"/>
</dbReference>
<dbReference type="InterPro" id="IPR039373">
    <property type="entry name" value="Peptidase_M28B"/>
</dbReference>
<gene>
    <name evidence="4" type="ORF">METBISCDRAFT_19266</name>
</gene>
<dbReference type="EMBL" id="ML004505">
    <property type="protein sequence ID" value="RKP29159.1"/>
    <property type="molecule type" value="Genomic_DNA"/>
</dbReference>
<feature type="domain" description="Transferrin receptor-like dimerisation" evidence="2">
    <location>
        <begin position="671"/>
        <end position="799"/>
    </location>
</feature>
<dbReference type="SUPFAM" id="SSF52025">
    <property type="entry name" value="PA domain"/>
    <property type="match status" value="1"/>
</dbReference>
<sequence length="803" mass="89708">MHPPPVPPTYLSDAVLHPPMERFEVEDAETAPKPRSLLSTIVNASQNTFRSLHNNVLASVMRIVDPFREGIAVVDRTYELFILKLGNPLVVKRLLYISFVVVLMNSLYYAERKDGVKGISSGGFTDGKLFYIDLLGNSLRQYIDPLVLKEDIEYVSSVSRLPGTVGDLAIARYVKSYLANNGIKSVLIDEHDTYINYPVVNSSYIRLADGTFEATLTDGLLDGADYIQRLAFNPDALATDGEIEAPYIFANYGEESDFARLSDAGIPLNGCILLVKYGGNLPESRKLVLAHELGAQAVVFISLWSDWTDANSDEHINRCGVGNTRYSAGDLLDPFWTTHLADARNLDWAASGAAPQIPLIPVSWKDGKYLIDQLGKDGIRYEDGPFSGTSGTSKRLKLKIALYGRRYQSIWNVVGSIQGREQASKGVIFGAPRDSTCFGASTSATSTAVLLSLAKVLTSLQRQYDWSPSRSIHFVSFDATDYNVAGSALWVKERKKELFEQGYTYIEVSDIYLGDILTVAANPLLHPVLLEELDKVAIEPAHFGGAQNLYQLYVKQHGRQSTVASSFLENKNYMPFINSLNMPAIDVGFRAKDPARQPMQSCLDLFENLDKHRDGQMEHQVAMTELLARLGLRLAEEPIIPFNLSHFSTMIAAYKDDLQKLLDEHLIMRGIDLNELNRATAKLLQGAQSLEDFKQEWRDFLKSSDGVEPVMLANARRFANENVVTFNRLFVASNENLARPECYNFLTGTPYVAPPYSNDGREWNSFPFVRDALLMEDARAAAWELERLTRTLTHAAELLIMYR</sequence>
<dbReference type="InterPro" id="IPR046450">
    <property type="entry name" value="PA_dom_sf"/>
</dbReference>
<evidence type="ECO:0000259" key="3">
    <source>
        <dbReference type="Pfam" id="PF04389"/>
    </source>
</evidence>
<dbReference type="InterPro" id="IPR036757">
    <property type="entry name" value="TFR-like_dimer_dom_sf"/>
</dbReference>
<keyword evidence="5" id="KW-1185">Reference proteome</keyword>
<dbReference type="Gene3D" id="3.40.630.10">
    <property type="entry name" value="Zn peptidases"/>
    <property type="match status" value="1"/>
</dbReference>
<dbReference type="OrthoDB" id="5841748at2759"/>